<dbReference type="PANTHER" id="PTHR38118">
    <property type="entry name" value="ANCHORED CELL WALL PROTEIN 11-RELATED"/>
    <property type="match status" value="1"/>
</dbReference>
<gene>
    <name evidence="4" type="ORF">BB8028_0002g02580</name>
</gene>
<reference evidence="4 5" key="1">
    <citation type="submission" date="2016-07" db="EMBL/GenBank/DDBJ databases">
        <title>Comparative genomics of the entomopathogenic fungus Beauveria bassiana.</title>
        <authorList>
            <person name="Valero Jimenez C.A."/>
            <person name="Zwaan B.J."/>
            <person name="Van Kan J.A."/>
            <person name="Takken W."/>
            <person name="Debets A.J."/>
            <person name="Schoustra S.E."/>
            <person name="Koenraadt C.J."/>
        </authorList>
    </citation>
    <scope>NUCLEOTIDE SEQUENCE [LARGE SCALE GENOMIC DNA]</scope>
    <source>
        <strain evidence="4 5">ARSEF 8028</strain>
    </source>
</reference>
<keyword evidence="2" id="KW-0732">Signal</keyword>
<proteinExistence type="predicted"/>
<dbReference type="Proteomes" id="UP000237441">
    <property type="component" value="Unassembled WGS sequence"/>
</dbReference>
<dbReference type="OrthoDB" id="2439692at2759"/>
<dbReference type="EMBL" id="JRHA01000002">
    <property type="protein sequence ID" value="PQK09934.1"/>
    <property type="molecule type" value="Genomic_DNA"/>
</dbReference>
<dbReference type="AlphaFoldDB" id="A0A2S7Y1K6"/>
<evidence type="ECO:0000259" key="3">
    <source>
        <dbReference type="Pfam" id="PF24808"/>
    </source>
</evidence>
<accession>A0A2S7Y1K6</accession>
<sequence>MVSFKTTGFVGVAALAAFVQADYYIDPTTVPYATRERWCRDEKLTCPMICQQTEPRTTLINDCDPEKLTYGCLCGDNKQPNVSEYSLSIPYYVCTEWGRQCVAACKDNTCASDCLQKHPCGATNPQRNNASATPSSEASATKSGSGGIYTGPPGSANGGSGSKKTGAGSALETGRSYGFALVFVGMFAGFAML</sequence>
<dbReference type="PANTHER" id="PTHR38118:SF2">
    <property type="entry name" value="CDP-ALCOHOL PHOSPHATIDYLTRANSFERASE PROTEIN"/>
    <property type="match status" value="1"/>
</dbReference>
<evidence type="ECO:0000256" key="1">
    <source>
        <dbReference type="SAM" id="MobiDB-lite"/>
    </source>
</evidence>
<comment type="caution">
    <text evidence="4">The sequence shown here is derived from an EMBL/GenBank/DDBJ whole genome shotgun (WGS) entry which is preliminary data.</text>
</comment>
<evidence type="ECO:0000313" key="4">
    <source>
        <dbReference type="EMBL" id="PQK09934.1"/>
    </source>
</evidence>
<feature type="compositionally biased region" description="Low complexity" evidence="1">
    <location>
        <begin position="130"/>
        <end position="143"/>
    </location>
</feature>
<protein>
    <recommendedName>
        <fullName evidence="3">DUF7707 domain-containing protein</fullName>
    </recommendedName>
</protein>
<dbReference type="InterPro" id="IPR056124">
    <property type="entry name" value="DUF7707"/>
</dbReference>
<evidence type="ECO:0000256" key="2">
    <source>
        <dbReference type="SAM" id="SignalP"/>
    </source>
</evidence>
<dbReference type="Pfam" id="PF24808">
    <property type="entry name" value="DUF7707"/>
    <property type="match status" value="1"/>
</dbReference>
<feature type="region of interest" description="Disordered" evidence="1">
    <location>
        <begin position="125"/>
        <end position="167"/>
    </location>
</feature>
<feature type="chain" id="PRO_5015467039" description="DUF7707 domain-containing protein" evidence="2">
    <location>
        <begin position="22"/>
        <end position="193"/>
    </location>
</feature>
<evidence type="ECO:0000313" key="5">
    <source>
        <dbReference type="Proteomes" id="UP000237441"/>
    </source>
</evidence>
<organism evidence="4 5">
    <name type="scientific">Beauveria bassiana</name>
    <name type="common">White muscardine disease fungus</name>
    <name type="synonym">Tritirachium shiotae</name>
    <dbReference type="NCBI Taxonomy" id="176275"/>
    <lineage>
        <taxon>Eukaryota</taxon>
        <taxon>Fungi</taxon>
        <taxon>Dikarya</taxon>
        <taxon>Ascomycota</taxon>
        <taxon>Pezizomycotina</taxon>
        <taxon>Sordariomycetes</taxon>
        <taxon>Hypocreomycetidae</taxon>
        <taxon>Hypocreales</taxon>
        <taxon>Cordycipitaceae</taxon>
        <taxon>Beauveria</taxon>
    </lineage>
</organism>
<name>A0A2S7Y1K6_BEABA</name>
<feature type="domain" description="DUF7707" evidence="3">
    <location>
        <begin position="24"/>
        <end position="125"/>
    </location>
</feature>
<feature type="signal peptide" evidence="2">
    <location>
        <begin position="1"/>
        <end position="21"/>
    </location>
</feature>